<keyword evidence="3" id="KW-1185">Reference proteome</keyword>
<feature type="domain" description="Heterokaryon incompatibility" evidence="1">
    <location>
        <begin position="276"/>
        <end position="365"/>
    </location>
</feature>
<accession>A0A0C9V0Q4</accession>
<sequence>MNRDPWNIQVNRNQLPFIHQYGSLSDLRRSEDATVFLHSRHRPGITHQTFPGGLGPVYPLNVTWAPVYYSPPISQFNTAQVTDRHFALRPPREMATDHVPGAPEHGRFVVPLPPEPFHSEPCAIRDYTTAVNPVNRRNRNQDTVQAWTATPAGPAHPTNRDRDNAVRTGTDTVQSDLATPILEWPLPFPDGFDAPSTAADLLRDAISQLDEHVFNEMPAHLIYIPTRKIIDRSDVKALVLTRIEELLDKFMHQSQFDSDYERERAISSSVRHVARYAIFSHRWRAEGEPSFQDVRGEKLGGPGYDKLVKFCEKAHSYGCLFAWSDTCCINKESSTELEEAIRSMFRWYHNAYICIAYLADSSSPQDFKKDDWFTRGWTLQELLAPKMIKFFGTEWEPLGRYRQAYDDRRDDEFTTVLSEVTKIPVIDLQHFRPGSDRVHEKMMWASMRKTTRIEDVAYSLIGIFDVSLTVAYGEGKRAWTRLMEAVVQSCDEWQVFAAAGHFWGVIPDSPQRYCALTTRSDPILNPGNRHTRVHSGDRFFEITKRGVQLKVIAVPVAWKEQGCSHLCSHSQRLPPESPCPAHVVYTPVAQPYLERAFLPVRMRGNHLPWAISDIHRYRDFNEWALGILHYKETGRSDEGELEGQKDYIFLLLGRVGQRSSLDPRPHTYHDQVWCKVPTARVFTARCVKTVRIPLTTVWL</sequence>
<dbReference type="PANTHER" id="PTHR10622:SF10">
    <property type="entry name" value="HET DOMAIN-CONTAINING PROTEIN"/>
    <property type="match status" value="1"/>
</dbReference>
<evidence type="ECO:0000313" key="3">
    <source>
        <dbReference type="Proteomes" id="UP000053820"/>
    </source>
</evidence>
<dbReference type="EMBL" id="KN839909">
    <property type="protein sequence ID" value="KIJ58829.1"/>
    <property type="molecule type" value="Genomic_DNA"/>
</dbReference>
<evidence type="ECO:0000259" key="1">
    <source>
        <dbReference type="Pfam" id="PF06985"/>
    </source>
</evidence>
<proteinExistence type="predicted"/>
<gene>
    <name evidence="2" type="ORF">HYDPIDRAFT_119184</name>
</gene>
<dbReference type="Proteomes" id="UP000053820">
    <property type="component" value="Unassembled WGS sequence"/>
</dbReference>
<reference evidence="2 3" key="1">
    <citation type="submission" date="2014-04" db="EMBL/GenBank/DDBJ databases">
        <title>Evolutionary Origins and Diversification of the Mycorrhizal Mutualists.</title>
        <authorList>
            <consortium name="DOE Joint Genome Institute"/>
            <consortium name="Mycorrhizal Genomics Consortium"/>
            <person name="Kohler A."/>
            <person name="Kuo A."/>
            <person name="Nagy L.G."/>
            <person name="Floudas D."/>
            <person name="Copeland A."/>
            <person name="Barry K.W."/>
            <person name="Cichocki N."/>
            <person name="Veneault-Fourrey C."/>
            <person name="LaButti K."/>
            <person name="Lindquist E.A."/>
            <person name="Lipzen A."/>
            <person name="Lundell T."/>
            <person name="Morin E."/>
            <person name="Murat C."/>
            <person name="Riley R."/>
            <person name="Ohm R."/>
            <person name="Sun H."/>
            <person name="Tunlid A."/>
            <person name="Henrissat B."/>
            <person name="Grigoriev I.V."/>
            <person name="Hibbett D.S."/>
            <person name="Martin F."/>
        </authorList>
    </citation>
    <scope>NUCLEOTIDE SEQUENCE [LARGE SCALE GENOMIC DNA]</scope>
    <source>
        <strain evidence="2 3">MD-312</strain>
    </source>
</reference>
<evidence type="ECO:0000313" key="2">
    <source>
        <dbReference type="EMBL" id="KIJ58829.1"/>
    </source>
</evidence>
<dbReference type="PANTHER" id="PTHR10622">
    <property type="entry name" value="HET DOMAIN-CONTAINING PROTEIN"/>
    <property type="match status" value="1"/>
</dbReference>
<protein>
    <recommendedName>
        <fullName evidence="1">Heterokaryon incompatibility domain-containing protein</fullName>
    </recommendedName>
</protein>
<dbReference type="HOGENOM" id="CLU_000288_138_1_1"/>
<dbReference type="OrthoDB" id="2644912at2759"/>
<dbReference type="Pfam" id="PF06985">
    <property type="entry name" value="HET"/>
    <property type="match status" value="1"/>
</dbReference>
<organism evidence="2 3">
    <name type="scientific">Hydnomerulius pinastri MD-312</name>
    <dbReference type="NCBI Taxonomy" id="994086"/>
    <lineage>
        <taxon>Eukaryota</taxon>
        <taxon>Fungi</taxon>
        <taxon>Dikarya</taxon>
        <taxon>Basidiomycota</taxon>
        <taxon>Agaricomycotina</taxon>
        <taxon>Agaricomycetes</taxon>
        <taxon>Agaricomycetidae</taxon>
        <taxon>Boletales</taxon>
        <taxon>Boletales incertae sedis</taxon>
        <taxon>Leucogyrophana</taxon>
    </lineage>
</organism>
<dbReference type="InterPro" id="IPR010730">
    <property type="entry name" value="HET"/>
</dbReference>
<name>A0A0C9V0Q4_9AGAM</name>
<dbReference type="AlphaFoldDB" id="A0A0C9V0Q4"/>